<dbReference type="Gene3D" id="3.40.50.720">
    <property type="entry name" value="NAD(P)-binding Rossmann-like Domain"/>
    <property type="match status" value="1"/>
</dbReference>
<dbReference type="InterPro" id="IPR023940">
    <property type="entry name" value="DHDPR_bac"/>
</dbReference>
<keyword evidence="6" id="KW-0520">NAD</keyword>
<keyword evidence="4" id="KW-0220">Diaminopimelate biosynthesis</keyword>
<evidence type="ECO:0000313" key="14">
    <source>
        <dbReference type="EMBL" id="TQD71818.1"/>
    </source>
</evidence>
<comment type="similarity">
    <text evidence="1">Belongs to the DapB family.</text>
</comment>
<evidence type="ECO:0000256" key="7">
    <source>
        <dbReference type="ARBA" id="ARBA00023154"/>
    </source>
</evidence>
<evidence type="ECO:0000256" key="4">
    <source>
        <dbReference type="ARBA" id="ARBA00022915"/>
    </source>
</evidence>
<evidence type="ECO:0000256" key="9">
    <source>
        <dbReference type="ARBA" id="ARBA00038983"/>
    </source>
</evidence>
<evidence type="ECO:0000256" key="3">
    <source>
        <dbReference type="ARBA" id="ARBA00022857"/>
    </source>
</evidence>
<dbReference type="Pfam" id="PF05173">
    <property type="entry name" value="DapB_C"/>
    <property type="match status" value="1"/>
</dbReference>
<dbReference type="GO" id="GO:0009089">
    <property type="term" value="P:lysine biosynthetic process via diaminopimelate"/>
    <property type="evidence" value="ECO:0007669"/>
    <property type="project" value="InterPro"/>
</dbReference>
<comment type="pathway">
    <text evidence="8">Amino-acid biosynthesis; L-lysine biosynthesis via DAP pathway; (S)-tetrahydrodipicolinate from L-aspartate: step 4/4.</text>
</comment>
<keyword evidence="3" id="KW-0521">NADP</keyword>
<dbReference type="STRING" id="106549.A0A540KC52"/>
<evidence type="ECO:0000256" key="6">
    <source>
        <dbReference type="ARBA" id="ARBA00023027"/>
    </source>
</evidence>
<feature type="domain" description="Dihydrodipicolinate reductase C-terminal" evidence="13">
    <location>
        <begin position="211"/>
        <end position="433"/>
    </location>
</feature>
<evidence type="ECO:0000256" key="10">
    <source>
        <dbReference type="ARBA" id="ARBA00049080"/>
    </source>
</evidence>
<dbReference type="EMBL" id="VIEB01001486">
    <property type="protein sequence ID" value="TQD71818.1"/>
    <property type="molecule type" value="Genomic_DNA"/>
</dbReference>
<dbReference type="InterPro" id="IPR036291">
    <property type="entry name" value="NAD(P)-bd_dom_sf"/>
</dbReference>
<dbReference type="AlphaFoldDB" id="A0A540KC52"/>
<dbReference type="PANTHER" id="PTHR20836:SF0">
    <property type="entry name" value="4-HYDROXY-TETRAHYDRODIPICOLINATE REDUCTASE 1, CHLOROPLASTIC-RELATED"/>
    <property type="match status" value="1"/>
</dbReference>
<evidence type="ECO:0000259" key="12">
    <source>
        <dbReference type="Pfam" id="PF01113"/>
    </source>
</evidence>
<dbReference type="InterPro" id="IPR011859">
    <property type="entry name" value="Dihydrodipicolinate_Rdtase_pln"/>
</dbReference>
<proteinExistence type="inferred from homology"/>
<evidence type="ECO:0000256" key="1">
    <source>
        <dbReference type="ARBA" id="ARBA00006642"/>
    </source>
</evidence>
<evidence type="ECO:0000256" key="2">
    <source>
        <dbReference type="ARBA" id="ARBA00022605"/>
    </source>
</evidence>
<dbReference type="SUPFAM" id="SSF51735">
    <property type="entry name" value="NAD(P)-binding Rossmann-fold domains"/>
    <property type="match status" value="1"/>
</dbReference>
<gene>
    <name evidence="14" type="ORF">C1H46_042651</name>
</gene>
<keyword evidence="15" id="KW-1185">Reference proteome</keyword>
<organism evidence="14 15">
    <name type="scientific">Malus baccata</name>
    <name type="common">Siberian crab apple</name>
    <name type="synonym">Pyrus baccata</name>
    <dbReference type="NCBI Taxonomy" id="106549"/>
    <lineage>
        <taxon>Eukaryota</taxon>
        <taxon>Viridiplantae</taxon>
        <taxon>Streptophyta</taxon>
        <taxon>Embryophyta</taxon>
        <taxon>Tracheophyta</taxon>
        <taxon>Spermatophyta</taxon>
        <taxon>Magnoliopsida</taxon>
        <taxon>eudicotyledons</taxon>
        <taxon>Gunneridae</taxon>
        <taxon>Pentapetalae</taxon>
        <taxon>rosids</taxon>
        <taxon>fabids</taxon>
        <taxon>Rosales</taxon>
        <taxon>Rosaceae</taxon>
        <taxon>Amygdaloideae</taxon>
        <taxon>Maleae</taxon>
        <taxon>Malus</taxon>
    </lineage>
</organism>
<sequence length="478" mass="52464">MATMLKLPAANCAILPPQQQKRAFLAGAATTRLDAATVFNARRQTLSLSSSSAAATAKVMSVSAVAGQSIELEQSPSKNKIDIPIMVNGCSGKMGKAIIQAANSAGLTVVPISFGSAEESGQTVQVGANEILVHGPHERESTLASLFQKYPNLIVIDFTVPSAVNDNAELYCKVGVPFVMGTTGGDRDQLYKTVEDSKVYAVISPQMGKQVVAFLAAMDIMAEQFPGAFSGYSLQVMESHQASKVDASGTAKAVISCFQKLGVSFDMEQASSLFHFASSGKFYIEHIRLLISLFFKFVRKVGLGYVSFSLRLRKHGQSHYMKYQINLDNSSFIFHPSLFYLVFRSSDKFHQIQLIRDPQQQLELVGVPEEHLSGHAFHMYHLTSPDKTVSFEFQHNVCGRSIYAEGTIDAVIFLAKKIHSKADKRIYNMMDVLREDAPDIVGRYGSVHRQADEQAFLVLVCQDSNTTDVLGRSVKHRN</sequence>
<dbReference type="CDD" id="cd02274">
    <property type="entry name" value="DHDPR_N"/>
    <property type="match status" value="1"/>
</dbReference>
<dbReference type="NCBIfam" id="TIGR02130">
    <property type="entry name" value="dapB_plant"/>
    <property type="match status" value="1"/>
</dbReference>
<dbReference type="PANTHER" id="PTHR20836">
    <property type="entry name" value="DIHYDRODIPICOLINATE REDUCTASE"/>
    <property type="match status" value="1"/>
</dbReference>
<keyword evidence="7" id="KW-0457">Lysine biosynthesis</keyword>
<comment type="catalytic activity">
    <reaction evidence="11">
        <text>(S)-2,3,4,5-tetrahydrodipicolinate + NAD(+) + H2O = (2S,4S)-4-hydroxy-2,3,4,5-tetrahydrodipicolinate + NADH + H(+)</text>
        <dbReference type="Rhea" id="RHEA:35323"/>
        <dbReference type="ChEBI" id="CHEBI:15377"/>
        <dbReference type="ChEBI" id="CHEBI:15378"/>
        <dbReference type="ChEBI" id="CHEBI:16845"/>
        <dbReference type="ChEBI" id="CHEBI:57540"/>
        <dbReference type="ChEBI" id="CHEBI:57945"/>
        <dbReference type="ChEBI" id="CHEBI:67139"/>
        <dbReference type="EC" id="1.17.1.8"/>
    </reaction>
</comment>
<protein>
    <recommendedName>
        <fullName evidence="9">4-hydroxy-tetrahydrodipicolinate reductase</fullName>
        <ecNumber evidence="9">1.17.1.8</ecNumber>
    </recommendedName>
</protein>
<dbReference type="EC" id="1.17.1.8" evidence="9"/>
<dbReference type="GO" id="GO:0070402">
    <property type="term" value="F:NADPH binding"/>
    <property type="evidence" value="ECO:0007669"/>
    <property type="project" value="InterPro"/>
</dbReference>
<reference evidence="14 15" key="1">
    <citation type="journal article" date="2019" name="G3 (Bethesda)">
        <title>Sequencing of a Wild Apple (Malus baccata) Genome Unravels the Differences Between Cultivated and Wild Apple Species Regarding Disease Resistance and Cold Tolerance.</title>
        <authorList>
            <person name="Chen X."/>
        </authorList>
    </citation>
    <scope>NUCLEOTIDE SEQUENCE [LARGE SCALE GENOMIC DNA]</scope>
    <source>
        <strain evidence="15">cv. Shandingzi</strain>
        <tissue evidence="14">Leaves</tissue>
    </source>
</reference>
<evidence type="ECO:0000256" key="11">
    <source>
        <dbReference type="ARBA" id="ARBA00049396"/>
    </source>
</evidence>
<keyword evidence="5" id="KW-0560">Oxidoreductase</keyword>
<dbReference type="InterPro" id="IPR022663">
    <property type="entry name" value="DapB_C"/>
</dbReference>
<dbReference type="Pfam" id="PF01113">
    <property type="entry name" value="DapB_N"/>
    <property type="match status" value="1"/>
</dbReference>
<dbReference type="InterPro" id="IPR000846">
    <property type="entry name" value="DapB_N"/>
</dbReference>
<dbReference type="Proteomes" id="UP000315295">
    <property type="component" value="Unassembled WGS sequence"/>
</dbReference>
<evidence type="ECO:0000256" key="8">
    <source>
        <dbReference type="ARBA" id="ARBA00037922"/>
    </source>
</evidence>
<dbReference type="GO" id="GO:0008839">
    <property type="term" value="F:4-hydroxy-tetrahydrodipicolinate reductase"/>
    <property type="evidence" value="ECO:0007669"/>
    <property type="project" value="UniProtKB-EC"/>
</dbReference>
<name>A0A540KC52_MALBA</name>
<dbReference type="GO" id="GO:0019877">
    <property type="term" value="P:diaminopimelate biosynthetic process"/>
    <property type="evidence" value="ECO:0007669"/>
    <property type="project" value="UniProtKB-KW"/>
</dbReference>
<evidence type="ECO:0000259" key="13">
    <source>
        <dbReference type="Pfam" id="PF05173"/>
    </source>
</evidence>
<comment type="caution">
    <text evidence="14">The sequence shown here is derived from an EMBL/GenBank/DDBJ whole genome shotgun (WGS) entry which is preliminary data.</text>
</comment>
<evidence type="ECO:0000313" key="15">
    <source>
        <dbReference type="Proteomes" id="UP000315295"/>
    </source>
</evidence>
<evidence type="ECO:0000256" key="5">
    <source>
        <dbReference type="ARBA" id="ARBA00023002"/>
    </source>
</evidence>
<keyword evidence="2" id="KW-0028">Amino-acid biosynthesis</keyword>
<dbReference type="FunFam" id="3.40.50.720:FF:000264">
    <property type="entry name" value="4-hydroxy-tetrahydrodipicolinate reductase 2 chloroplastic"/>
    <property type="match status" value="1"/>
</dbReference>
<dbReference type="GO" id="GO:0009570">
    <property type="term" value="C:chloroplast stroma"/>
    <property type="evidence" value="ECO:0007669"/>
    <property type="project" value="TreeGrafter"/>
</dbReference>
<feature type="domain" description="Dihydrodipicolinate reductase N-terminal" evidence="12">
    <location>
        <begin position="83"/>
        <end position="207"/>
    </location>
</feature>
<comment type="catalytic activity">
    <reaction evidence="10">
        <text>(S)-2,3,4,5-tetrahydrodipicolinate + NADP(+) + H2O = (2S,4S)-4-hydroxy-2,3,4,5-tetrahydrodipicolinate + NADPH + H(+)</text>
        <dbReference type="Rhea" id="RHEA:35331"/>
        <dbReference type="ChEBI" id="CHEBI:15377"/>
        <dbReference type="ChEBI" id="CHEBI:15378"/>
        <dbReference type="ChEBI" id="CHEBI:16845"/>
        <dbReference type="ChEBI" id="CHEBI:57783"/>
        <dbReference type="ChEBI" id="CHEBI:58349"/>
        <dbReference type="ChEBI" id="CHEBI:67139"/>
        <dbReference type="EC" id="1.17.1.8"/>
    </reaction>
</comment>
<accession>A0A540KC52</accession>